<accession>A0ABX6F0J5</accession>
<dbReference type="EMBL" id="CP015059">
    <property type="protein sequence ID" value="QGN17571.1"/>
    <property type="molecule type" value="Genomic_DNA"/>
</dbReference>
<keyword evidence="1" id="KW-1133">Transmembrane helix</keyword>
<protein>
    <submittedName>
        <fullName evidence="2">Uncharacterized protein</fullName>
    </submittedName>
</protein>
<keyword evidence="1" id="KW-0472">Membrane</keyword>
<evidence type="ECO:0000313" key="2">
    <source>
        <dbReference type="EMBL" id="QGN17571.1"/>
    </source>
</evidence>
<name>A0ABX6F0J5_KLUMA</name>
<gene>
    <name evidence="2" type="ORF">FIM1_4314</name>
</gene>
<organism evidence="2 3">
    <name type="scientific">Kluyveromyces marxianus</name>
    <name type="common">Yeast</name>
    <name type="synonym">Candida kefyr</name>
    <dbReference type="NCBI Taxonomy" id="4911"/>
    <lineage>
        <taxon>Eukaryota</taxon>
        <taxon>Fungi</taxon>
        <taxon>Dikarya</taxon>
        <taxon>Ascomycota</taxon>
        <taxon>Saccharomycotina</taxon>
        <taxon>Saccharomycetes</taxon>
        <taxon>Saccharomycetales</taxon>
        <taxon>Saccharomycetaceae</taxon>
        <taxon>Kluyveromyces</taxon>
    </lineage>
</organism>
<feature type="transmembrane region" description="Helical" evidence="1">
    <location>
        <begin position="110"/>
        <end position="128"/>
    </location>
</feature>
<reference evidence="2 3" key="1">
    <citation type="submission" date="2016-03" db="EMBL/GenBank/DDBJ databases">
        <title>How can Kluyveromyces marxianus grow so fast - potential evolutionary course in Saccharomyces Complex revealed by comparative genomics.</title>
        <authorList>
            <person name="Mo W."/>
            <person name="Lu W."/>
            <person name="Yang X."/>
            <person name="Qi J."/>
            <person name="Lv H."/>
        </authorList>
    </citation>
    <scope>NUCLEOTIDE SEQUENCE [LARGE SCALE GENOMIC DNA]</scope>
    <source>
        <strain evidence="2 3">FIM1</strain>
    </source>
</reference>
<dbReference type="Proteomes" id="UP000422736">
    <property type="component" value="Chromosome 6"/>
</dbReference>
<keyword evidence="1" id="KW-0812">Transmembrane</keyword>
<evidence type="ECO:0000256" key="1">
    <source>
        <dbReference type="SAM" id="Phobius"/>
    </source>
</evidence>
<proteinExistence type="predicted"/>
<keyword evidence="3" id="KW-1185">Reference proteome</keyword>
<sequence length="129" mass="14462">MNASTGLSMLTCSKHRNIYLNSSVDAWWAIECGKQYGKENRKELSSHAVEDYVHPPIYVQGHFTGENDLGYVACGDRFVLAYTNSTTLQQAWQCGVLDSLPVSRSAASHTLKMSLVMYLLLLVGYFVYE</sequence>
<evidence type="ECO:0000313" key="3">
    <source>
        <dbReference type="Proteomes" id="UP000422736"/>
    </source>
</evidence>